<gene>
    <name evidence="3" type="ORF">MGAL_10B047771</name>
</gene>
<keyword evidence="4" id="KW-1185">Reference proteome</keyword>
<proteinExistence type="predicted"/>
<dbReference type="AlphaFoldDB" id="A0A8B6FPY2"/>
<keyword evidence="1" id="KW-0472">Membrane</keyword>
<keyword evidence="2" id="KW-0732">Signal</keyword>
<evidence type="ECO:0000256" key="2">
    <source>
        <dbReference type="SAM" id="SignalP"/>
    </source>
</evidence>
<name>A0A8B6FPY2_MYTGA</name>
<dbReference type="EMBL" id="UYJE01007296">
    <property type="protein sequence ID" value="VDI53396.1"/>
    <property type="molecule type" value="Genomic_DNA"/>
</dbReference>
<dbReference type="Proteomes" id="UP000596742">
    <property type="component" value="Unassembled WGS sequence"/>
</dbReference>
<keyword evidence="1" id="KW-1133">Transmembrane helix</keyword>
<evidence type="ECO:0000313" key="4">
    <source>
        <dbReference type="Proteomes" id="UP000596742"/>
    </source>
</evidence>
<feature type="transmembrane region" description="Helical" evidence="1">
    <location>
        <begin position="63"/>
        <end position="84"/>
    </location>
</feature>
<evidence type="ECO:0000256" key="1">
    <source>
        <dbReference type="SAM" id="Phobius"/>
    </source>
</evidence>
<accession>A0A8B6FPY2</accession>
<protein>
    <submittedName>
        <fullName evidence="3">Uncharacterized protein</fullName>
    </submittedName>
</protein>
<evidence type="ECO:0000313" key="3">
    <source>
        <dbReference type="EMBL" id="VDI53396.1"/>
    </source>
</evidence>
<organism evidence="3 4">
    <name type="scientific">Mytilus galloprovincialis</name>
    <name type="common">Mediterranean mussel</name>
    <dbReference type="NCBI Taxonomy" id="29158"/>
    <lineage>
        <taxon>Eukaryota</taxon>
        <taxon>Metazoa</taxon>
        <taxon>Spiralia</taxon>
        <taxon>Lophotrochozoa</taxon>
        <taxon>Mollusca</taxon>
        <taxon>Bivalvia</taxon>
        <taxon>Autobranchia</taxon>
        <taxon>Pteriomorphia</taxon>
        <taxon>Mytilida</taxon>
        <taxon>Mytiloidea</taxon>
        <taxon>Mytilidae</taxon>
        <taxon>Mytilinae</taxon>
        <taxon>Mytilus</taxon>
    </lineage>
</organism>
<feature type="chain" id="PRO_5032639116" evidence="2">
    <location>
        <begin position="25"/>
        <end position="151"/>
    </location>
</feature>
<feature type="signal peptide" evidence="2">
    <location>
        <begin position="1"/>
        <end position="24"/>
    </location>
</feature>
<reference evidence="3" key="1">
    <citation type="submission" date="2018-11" db="EMBL/GenBank/DDBJ databases">
        <authorList>
            <person name="Alioto T."/>
            <person name="Alioto T."/>
        </authorList>
    </citation>
    <scope>NUCLEOTIDE SEQUENCE</scope>
</reference>
<keyword evidence="1" id="KW-0812">Transmembrane</keyword>
<dbReference type="OrthoDB" id="10463852at2759"/>
<sequence length="151" mass="16670">MAYLKRDFIYVVLLVLNLLSAVTAEVCTYYDDILDEITTFDCSSGCCEDSCCDDYWSDSSSAAIVITVIIGTTVFIAIMVGVCCRCTRRYSTAGRVIRHDRIPIINAENSSGICDQLAVPFTVFPTPIQPPSYEQAIFSSGGNNSQEEQKY</sequence>
<comment type="caution">
    <text evidence="3">The sequence shown here is derived from an EMBL/GenBank/DDBJ whole genome shotgun (WGS) entry which is preliminary data.</text>
</comment>